<dbReference type="Proteomes" id="UP001295423">
    <property type="component" value="Unassembled WGS sequence"/>
</dbReference>
<evidence type="ECO:0000313" key="3">
    <source>
        <dbReference type="Proteomes" id="UP001295423"/>
    </source>
</evidence>
<feature type="compositionally biased region" description="Low complexity" evidence="1">
    <location>
        <begin position="143"/>
        <end position="154"/>
    </location>
</feature>
<sequence>MDHPPSPNRGHAHLIQEGHSPSSPPGPPAGHHMGMPPEAMGSGYRGMPPGSYGHPPGYPPYQGHSGAPPQSPYGASGPSPHHGHAYTRGQPTPGGFPGASYPPPHQSPSYPPYGYHPGAPVPPGAGRLSYYGYEGGYPGQPGQPGQPVRPGSSPYRSPPTMPGRPVAPASSPEATQQASPYSSPTSSPQGSVPKASPERSPESTSQSSAVKKLANNTEVERLRAAAAQELTTEEVRPIETDFHFFVKDNLEQYKKLAEDQVRKSTNNESGELDPFLVNTNLNSRLLAAWEKGTQDNRDIYRKKEEDDRIRFMAEDEIASRHCATLTARGKSPRETTLKKKEEQRQESDSKSPNRDSPMAKSVIPSANAGPSSPRAAAADSEPPKRSSDTVEATSIKDTTSEVSTGIPKEPAATSQAEDEEMSESPQKKSRISETTEAS</sequence>
<feature type="compositionally biased region" description="Pro residues" evidence="1">
    <location>
        <begin position="100"/>
        <end position="111"/>
    </location>
</feature>
<protein>
    <submittedName>
        <fullName evidence="2">Uncharacterized protein</fullName>
    </submittedName>
</protein>
<feature type="compositionally biased region" description="Polar residues" evidence="1">
    <location>
        <begin position="202"/>
        <end position="217"/>
    </location>
</feature>
<feature type="compositionally biased region" description="Polar residues" evidence="1">
    <location>
        <begin position="172"/>
        <end position="190"/>
    </location>
</feature>
<dbReference type="AlphaFoldDB" id="A0AAD2G7Z7"/>
<feature type="compositionally biased region" description="Low complexity" evidence="1">
    <location>
        <begin position="112"/>
        <end position="132"/>
    </location>
</feature>
<keyword evidence="3" id="KW-1185">Reference proteome</keyword>
<reference evidence="2" key="1">
    <citation type="submission" date="2023-08" db="EMBL/GenBank/DDBJ databases">
        <authorList>
            <person name="Audoor S."/>
            <person name="Bilcke G."/>
        </authorList>
    </citation>
    <scope>NUCLEOTIDE SEQUENCE</scope>
</reference>
<feature type="compositionally biased region" description="Basic and acidic residues" evidence="1">
    <location>
        <begin position="331"/>
        <end position="353"/>
    </location>
</feature>
<organism evidence="2 3">
    <name type="scientific">Cylindrotheca closterium</name>
    <dbReference type="NCBI Taxonomy" id="2856"/>
    <lineage>
        <taxon>Eukaryota</taxon>
        <taxon>Sar</taxon>
        <taxon>Stramenopiles</taxon>
        <taxon>Ochrophyta</taxon>
        <taxon>Bacillariophyta</taxon>
        <taxon>Bacillariophyceae</taxon>
        <taxon>Bacillariophycidae</taxon>
        <taxon>Bacillariales</taxon>
        <taxon>Bacillariaceae</taxon>
        <taxon>Cylindrotheca</taxon>
    </lineage>
</organism>
<name>A0AAD2G7Z7_9STRA</name>
<dbReference type="EMBL" id="CAKOGP040002236">
    <property type="protein sequence ID" value="CAJ1965896.1"/>
    <property type="molecule type" value="Genomic_DNA"/>
</dbReference>
<feature type="region of interest" description="Disordered" evidence="1">
    <location>
        <begin position="1"/>
        <end position="217"/>
    </location>
</feature>
<gene>
    <name evidence="2" type="ORF">CYCCA115_LOCUS21484</name>
</gene>
<accession>A0AAD2G7Z7</accession>
<evidence type="ECO:0000256" key="1">
    <source>
        <dbReference type="SAM" id="MobiDB-lite"/>
    </source>
</evidence>
<feature type="compositionally biased region" description="Polar residues" evidence="1">
    <location>
        <begin position="389"/>
        <end position="403"/>
    </location>
</feature>
<feature type="compositionally biased region" description="Low complexity" evidence="1">
    <location>
        <begin position="46"/>
        <end position="66"/>
    </location>
</feature>
<feature type="region of interest" description="Disordered" evidence="1">
    <location>
        <begin position="322"/>
        <end position="438"/>
    </location>
</feature>
<evidence type="ECO:0000313" key="2">
    <source>
        <dbReference type="EMBL" id="CAJ1965896.1"/>
    </source>
</evidence>
<proteinExistence type="predicted"/>
<comment type="caution">
    <text evidence="2">The sequence shown here is derived from an EMBL/GenBank/DDBJ whole genome shotgun (WGS) entry which is preliminary data.</text>
</comment>